<evidence type="ECO:0000256" key="2">
    <source>
        <dbReference type="ARBA" id="ARBA00022801"/>
    </source>
</evidence>
<dbReference type="OrthoDB" id="9776600at2"/>
<dbReference type="PANTHER" id="PTHR43808">
    <property type="entry name" value="ACETYLORNITHINE DEACETYLASE"/>
    <property type="match status" value="1"/>
</dbReference>
<keyword evidence="2 4" id="KW-0378">Hydrolase</keyword>
<feature type="domain" description="Peptidase M20 dimerisation" evidence="3">
    <location>
        <begin position="205"/>
        <end position="299"/>
    </location>
</feature>
<name>A0A2P2EA00_9PROT</name>
<dbReference type="Pfam" id="PF07687">
    <property type="entry name" value="M20_dimer"/>
    <property type="match status" value="1"/>
</dbReference>
<dbReference type="SUPFAM" id="SSF53187">
    <property type="entry name" value="Zn-dependent exopeptidases"/>
    <property type="match status" value="1"/>
</dbReference>
<accession>A0A2P2EA00</accession>
<dbReference type="PANTHER" id="PTHR43808:SF9">
    <property type="entry name" value="BLL0789 PROTEIN"/>
    <property type="match status" value="1"/>
</dbReference>
<keyword evidence="4" id="KW-0121">Carboxypeptidase</keyword>
<dbReference type="Pfam" id="PF01546">
    <property type="entry name" value="Peptidase_M20"/>
    <property type="match status" value="1"/>
</dbReference>
<evidence type="ECO:0000313" key="4">
    <source>
        <dbReference type="EMBL" id="GBF57890.1"/>
    </source>
</evidence>
<dbReference type="InterPro" id="IPR036264">
    <property type="entry name" value="Bact_exopeptidase_dim_dom"/>
</dbReference>
<dbReference type="AlphaFoldDB" id="A0A2P2EA00"/>
<evidence type="ECO:0000313" key="5">
    <source>
        <dbReference type="Proteomes" id="UP000245086"/>
    </source>
</evidence>
<proteinExistence type="predicted"/>
<dbReference type="SUPFAM" id="SSF55031">
    <property type="entry name" value="Bacterial exopeptidase dimerisation domain"/>
    <property type="match status" value="1"/>
</dbReference>
<dbReference type="GO" id="GO:0004180">
    <property type="term" value="F:carboxypeptidase activity"/>
    <property type="evidence" value="ECO:0007669"/>
    <property type="project" value="UniProtKB-KW"/>
</dbReference>
<keyword evidence="1" id="KW-0479">Metal-binding</keyword>
<dbReference type="Gene3D" id="3.30.70.360">
    <property type="match status" value="1"/>
</dbReference>
<dbReference type="NCBIfam" id="NF005602">
    <property type="entry name" value="PRK07338.1"/>
    <property type="match status" value="1"/>
</dbReference>
<keyword evidence="4" id="KW-0645">Protease</keyword>
<dbReference type="Proteomes" id="UP000245086">
    <property type="component" value="Unassembled WGS sequence"/>
</dbReference>
<protein>
    <submittedName>
        <fullName evidence="4">Carboxypeptidase G2</fullName>
        <ecNumber evidence="4">3.4.17.11</ecNumber>
    </submittedName>
</protein>
<gene>
    <name evidence="4" type="primary">cpg2</name>
    <name evidence="4" type="ORF">PbB2_01560</name>
</gene>
<dbReference type="InterPro" id="IPR050072">
    <property type="entry name" value="Peptidase_M20A"/>
</dbReference>
<sequence length="426" mass="44849">MVAQLVFDSATLRALDGVEEGRAYWQTRLEDWCHHNTGSRNLAGLTAFLPKLEAAFAALPGTMTRRTLAPEQTIDAAGQPVALPLCDALHVRVRPEAPIRLVLTGHYDTVFPANSAFQTVRETEPGILNGPGVADMKGGIWVMLDALKAFETLNCAAQIGYEVLLSPDEEIGSPGSAALLAEIGARSHVGLTYEPALADGSMSGARKGSGNYSLTIHGLAAHVGRAHHEGRSAVAAAARFVAAIEALNGQMPGVTFNTGRIDGGGPNNVVPDLAVVRFNIRAPDQEASAWAEAEVSKLVRLYANGNGLHAHLHGSFSRPPKPRTPAQELIFAQVAAAGRAVGLDLVYKDTGGVCEGNNLAASGCANVDTLGPRGGLIHSDQEFAILDSFPERVRLSLAILVGYATGKLDAKAPRRLLAQELETSPC</sequence>
<evidence type="ECO:0000259" key="3">
    <source>
        <dbReference type="Pfam" id="PF07687"/>
    </source>
</evidence>
<dbReference type="InterPro" id="IPR011650">
    <property type="entry name" value="Peptidase_M20_dimer"/>
</dbReference>
<dbReference type="EMBL" id="BFBR01000004">
    <property type="protein sequence ID" value="GBF57890.1"/>
    <property type="molecule type" value="Genomic_DNA"/>
</dbReference>
<organism evidence="4 5">
    <name type="scientific">Candidatus Phycosocius bacilliformis</name>
    <dbReference type="NCBI Taxonomy" id="1445552"/>
    <lineage>
        <taxon>Bacteria</taxon>
        <taxon>Pseudomonadati</taxon>
        <taxon>Pseudomonadota</taxon>
        <taxon>Alphaproteobacteria</taxon>
        <taxon>Caulobacterales</taxon>
        <taxon>Caulobacterales incertae sedis</taxon>
        <taxon>Candidatus Phycosocius</taxon>
    </lineage>
</organism>
<reference evidence="4 5" key="1">
    <citation type="journal article" date="2018" name="Genome Announc.">
        <title>Draft Genome Sequence of "Candidatus Phycosocius bacilliformis," an Alphaproteobacterial Ectosymbiont of the Hydrocarbon-Producing Green Alga Botryococcus braunii.</title>
        <authorList>
            <person name="Tanabe Y."/>
            <person name="Yamaguchi H."/>
            <person name="Watanabe M.M."/>
        </authorList>
    </citation>
    <scope>NUCLEOTIDE SEQUENCE [LARGE SCALE GENOMIC DNA]</scope>
    <source>
        <strain evidence="4 5">BOTRYCO-2</strain>
    </source>
</reference>
<dbReference type="EC" id="3.4.17.11" evidence="4"/>
<evidence type="ECO:0000256" key="1">
    <source>
        <dbReference type="ARBA" id="ARBA00022723"/>
    </source>
</evidence>
<dbReference type="RefSeq" id="WP_108984762.1">
    <property type="nucleotide sequence ID" value="NZ_BFBR01000004.1"/>
</dbReference>
<dbReference type="GO" id="GO:0046872">
    <property type="term" value="F:metal ion binding"/>
    <property type="evidence" value="ECO:0007669"/>
    <property type="project" value="UniProtKB-KW"/>
</dbReference>
<keyword evidence="5" id="KW-1185">Reference proteome</keyword>
<dbReference type="Gene3D" id="3.40.630.10">
    <property type="entry name" value="Zn peptidases"/>
    <property type="match status" value="1"/>
</dbReference>
<dbReference type="InterPro" id="IPR002933">
    <property type="entry name" value="Peptidase_M20"/>
</dbReference>
<comment type="caution">
    <text evidence="4">The sequence shown here is derived from an EMBL/GenBank/DDBJ whole genome shotgun (WGS) entry which is preliminary data.</text>
</comment>